<feature type="transmembrane region" description="Helical" evidence="6">
    <location>
        <begin position="45"/>
        <end position="71"/>
    </location>
</feature>
<evidence type="ECO:0000313" key="10">
    <source>
        <dbReference type="Proteomes" id="UP000185657"/>
    </source>
</evidence>
<dbReference type="EMBL" id="CP017476">
    <property type="protein sequence ID" value="AOW12257.1"/>
    <property type="molecule type" value="Genomic_DNA"/>
</dbReference>
<dbReference type="AlphaFoldDB" id="A0A167HHG8"/>
<dbReference type="InterPro" id="IPR020846">
    <property type="entry name" value="MFS_dom"/>
</dbReference>
<feature type="transmembrane region" description="Helical" evidence="6">
    <location>
        <begin position="253"/>
        <end position="274"/>
    </location>
</feature>
<dbReference type="OrthoDB" id="6368326at2"/>
<feature type="transmembrane region" description="Helical" evidence="6">
    <location>
        <begin position="286"/>
        <end position="304"/>
    </location>
</feature>
<feature type="domain" description="Major facilitator superfamily (MFS) profile" evidence="7">
    <location>
        <begin position="17"/>
        <end position="401"/>
    </location>
</feature>
<accession>A0A167HHG8</accession>
<feature type="transmembrane region" description="Helical" evidence="6">
    <location>
        <begin position="173"/>
        <end position="193"/>
    </location>
</feature>
<evidence type="ECO:0000256" key="2">
    <source>
        <dbReference type="ARBA" id="ARBA00022475"/>
    </source>
</evidence>
<reference evidence="8 11" key="2">
    <citation type="submission" date="2016-10" db="EMBL/GenBank/DDBJ databases">
        <title>Hydorgenophaga sp. LPB0072 isolated from gastropod.</title>
        <authorList>
            <person name="Kim E."/>
            <person name="Yi H."/>
        </authorList>
    </citation>
    <scope>NUCLEOTIDE SEQUENCE [LARGE SCALE GENOMIC DNA]</scope>
    <source>
        <strain evidence="8 11">LPB0072</strain>
    </source>
</reference>
<dbReference type="RefSeq" id="WP_066092269.1">
    <property type="nucleotide sequence ID" value="NZ_CP017476.1"/>
</dbReference>
<feature type="transmembrane region" description="Helical" evidence="6">
    <location>
        <begin position="142"/>
        <end position="167"/>
    </location>
</feature>
<feature type="transmembrane region" description="Helical" evidence="6">
    <location>
        <begin position="83"/>
        <end position="101"/>
    </location>
</feature>
<keyword evidence="10" id="KW-1185">Reference proteome</keyword>
<evidence type="ECO:0000259" key="7">
    <source>
        <dbReference type="PROSITE" id="PS50850"/>
    </source>
</evidence>
<protein>
    <submittedName>
        <fullName evidence="8">MFS transporter</fullName>
    </submittedName>
</protein>
<dbReference type="PROSITE" id="PS50850">
    <property type="entry name" value="MFS"/>
    <property type="match status" value="1"/>
</dbReference>
<name>A0A167HHG8_9BURK</name>
<dbReference type="Gene3D" id="1.20.1250.20">
    <property type="entry name" value="MFS general substrate transporter like domains"/>
    <property type="match status" value="1"/>
</dbReference>
<dbReference type="KEGG" id="hyl:LPB072_04720"/>
<dbReference type="Pfam" id="PF07690">
    <property type="entry name" value="MFS_1"/>
    <property type="match status" value="1"/>
</dbReference>
<dbReference type="Proteomes" id="UP000185680">
    <property type="component" value="Chromosome"/>
</dbReference>
<evidence type="ECO:0000256" key="6">
    <source>
        <dbReference type="SAM" id="Phobius"/>
    </source>
</evidence>
<evidence type="ECO:0000256" key="4">
    <source>
        <dbReference type="ARBA" id="ARBA00022989"/>
    </source>
</evidence>
<keyword evidence="5 6" id="KW-0472">Membrane</keyword>
<keyword evidence="3 6" id="KW-0812">Transmembrane</keyword>
<dbReference type="PANTHER" id="PTHR43124">
    <property type="entry name" value="PURINE EFFLUX PUMP PBUE"/>
    <property type="match status" value="1"/>
</dbReference>
<evidence type="ECO:0000313" key="9">
    <source>
        <dbReference type="EMBL" id="OAD41205.1"/>
    </source>
</evidence>
<evidence type="ECO:0000313" key="8">
    <source>
        <dbReference type="EMBL" id="AOW12257.1"/>
    </source>
</evidence>
<dbReference type="InterPro" id="IPR050189">
    <property type="entry name" value="MFS_Efflux_Transporters"/>
</dbReference>
<keyword evidence="2" id="KW-1003">Cell membrane</keyword>
<keyword evidence="4 6" id="KW-1133">Transmembrane helix</keyword>
<evidence type="ECO:0000313" key="11">
    <source>
        <dbReference type="Proteomes" id="UP000185680"/>
    </source>
</evidence>
<feature type="transmembrane region" description="Helical" evidence="6">
    <location>
        <begin position="375"/>
        <end position="394"/>
    </location>
</feature>
<evidence type="ECO:0000256" key="1">
    <source>
        <dbReference type="ARBA" id="ARBA00004651"/>
    </source>
</evidence>
<dbReference type="GO" id="GO:0005886">
    <property type="term" value="C:plasma membrane"/>
    <property type="evidence" value="ECO:0007669"/>
    <property type="project" value="UniProtKB-SubCell"/>
</dbReference>
<dbReference type="InterPro" id="IPR036259">
    <property type="entry name" value="MFS_trans_sf"/>
</dbReference>
<comment type="subcellular location">
    <subcellularLocation>
        <location evidence="1">Cell membrane</location>
        <topology evidence="1">Multi-pass membrane protein</topology>
    </subcellularLocation>
</comment>
<proteinExistence type="predicted"/>
<dbReference type="PANTHER" id="PTHR43124:SF3">
    <property type="entry name" value="CHLORAMPHENICOL EFFLUX PUMP RV0191"/>
    <property type="match status" value="1"/>
</dbReference>
<dbReference type="SUPFAM" id="SSF103473">
    <property type="entry name" value="MFS general substrate transporter"/>
    <property type="match status" value="1"/>
</dbReference>
<dbReference type="STRING" id="1763535.LPB072_04720"/>
<evidence type="ECO:0000256" key="3">
    <source>
        <dbReference type="ARBA" id="ARBA00022692"/>
    </source>
</evidence>
<organism evidence="8 11">
    <name type="scientific">Hydrogenophaga crassostreae</name>
    <dbReference type="NCBI Taxonomy" id="1763535"/>
    <lineage>
        <taxon>Bacteria</taxon>
        <taxon>Pseudomonadati</taxon>
        <taxon>Pseudomonadota</taxon>
        <taxon>Betaproteobacteria</taxon>
        <taxon>Burkholderiales</taxon>
        <taxon>Comamonadaceae</taxon>
        <taxon>Hydrogenophaga</taxon>
    </lineage>
</organism>
<gene>
    <name evidence="8" type="ORF">LPB072_04720</name>
    <name evidence="9" type="ORF">LPB72_14970</name>
</gene>
<dbReference type="EMBL" id="LVWD01000026">
    <property type="protein sequence ID" value="OAD41205.1"/>
    <property type="molecule type" value="Genomic_DNA"/>
</dbReference>
<dbReference type="Proteomes" id="UP000185657">
    <property type="component" value="Unassembled WGS sequence"/>
</dbReference>
<dbReference type="InterPro" id="IPR011701">
    <property type="entry name" value="MFS"/>
</dbReference>
<reference evidence="9 10" key="1">
    <citation type="submission" date="2016-02" db="EMBL/GenBank/DDBJ databases">
        <title>Draft genome sequence of Hydrogenophaga sp. LPB0072.</title>
        <authorList>
            <person name="Shin S.-K."/>
            <person name="Yi H."/>
        </authorList>
    </citation>
    <scope>NUCLEOTIDE SEQUENCE [LARGE SCALE GENOMIC DNA]</scope>
    <source>
        <strain evidence="9 10">LPB0072</strain>
    </source>
</reference>
<feature type="transmembrane region" description="Helical" evidence="6">
    <location>
        <begin position="310"/>
        <end position="332"/>
    </location>
</feature>
<sequence>MRTLPFEDPASAQSKRVAWVVLAVGVSSALHIGKLPVAIPVLREALGVTLVQAGFLLSMVQLAGMSLGLLVGLGADRFGPRRVMQIGLLVLAVASALGATAQEVQWLLASRGLEGVGFLLSVLPAPALLRQRVAHPATLSKALGWWGAYMPFGTAIALLAGTALIGVVGWRGAWQVLAGVSVLAWAVLTWSVPPPRVSHAHAMPAPLGPRLRRTLSAPGPWLVALGFFLYSGQWLAVVGFLPTVYQQAGYSGGWVAVLTALAAAVNIIGNVMAGRLLAKGVGPGRLMSFAYGVMGMGAVLAFAGDVPPMVAYLAVLLFSAVGGLIPGTLFGVSVRLAPDEGTVSTTVGWMQQLSALGQFIGPPAVAWLASVVGNWHWTGLATGACSLLGLWVAARVQGAWVGLKPR</sequence>
<dbReference type="GO" id="GO:0022857">
    <property type="term" value="F:transmembrane transporter activity"/>
    <property type="evidence" value="ECO:0007669"/>
    <property type="project" value="InterPro"/>
</dbReference>
<evidence type="ECO:0000256" key="5">
    <source>
        <dbReference type="ARBA" id="ARBA00023136"/>
    </source>
</evidence>
<feature type="transmembrane region" description="Helical" evidence="6">
    <location>
        <begin position="220"/>
        <end position="241"/>
    </location>
</feature>